<dbReference type="AlphaFoldDB" id="A0AB38TL00"/>
<protein>
    <submittedName>
        <fullName evidence="1">Type VI secretion system-associated protein TagF</fullName>
    </submittedName>
</protein>
<geneLocation type="plasmid" evidence="1 2">
    <name>unnamed</name>
</geneLocation>
<organism evidence="1 2">
    <name type="scientific">Mesorhizobium ciceri</name>
    <dbReference type="NCBI Taxonomy" id="39645"/>
    <lineage>
        <taxon>Bacteria</taxon>
        <taxon>Pseudomonadati</taxon>
        <taxon>Pseudomonadota</taxon>
        <taxon>Alphaproteobacteria</taxon>
        <taxon>Hyphomicrobiales</taxon>
        <taxon>Phyllobacteriaceae</taxon>
        <taxon>Mesorhizobium</taxon>
    </lineage>
</organism>
<proteinExistence type="predicted"/>
<sequence length="180" mass="19932">MSAADMNVPGFYGKMPATGDFVTRRLPGDFVRAWDRWLAQHLVPLMGSKAWDERIPLRFISGPAAFGNAAGVILPSADRVGRRFPLSIVAMMSSADETMTRRADWFRDMEALCFETQETGLTPDALDQALLVFPFPDRDERGEAIDGMVVWTATSDLYDVDPEEPTKILESLLAVSGEIC</sequence>
<dbReference type="RefSeq" id="WP_024504484.1">
    <property type="nucleotide sequence ID" value="NZ_CP015063.1"/>
</dbReference>
<dbReference type="NCBIfam" id="TIGR03373">
    <property type="entry name" value="VI_minor_4"/>
    <property type="match status" value="1"/>
</dbReference>
<dbReference type="Gene3D" id="3.40.1730.10">
    <property type="entry name" value="pa0076 domain"/>
    <property type="match status" value="1"/>
</dbReference>
<name>A0AB38TL00_9HYPH</name>
<gene>
    <name evidence="1" type="primary">tagF</name>
    <name evidence="1" type="ORF">LRP29_33105</name>
</gene>
<dbReference type="Proteomes" id="UP001060070">
    <property type="component" value="Plasmid unnamed"/>
</dbReference>
<dbReference type="Pfam" id="PF09867">
    <property type="entry name" value="TagF_N"/>
    <property type="match status" value="1"/>
</dbReference>
<keyword evidence="1" id="KW-0614">Plasmid</keyword>
<evidence type="ECO:0000313" key="2">
    <source>
        <dbReference type="Proteomes" id="UP001060070"/>
    </source>
</evidence>
<dbReference type="EMBL" id="CP088148">
    <property type="protein sequence ID" value="UTU55174.1"/>
    <property type="molecule type" value="Genomic_DNA"/>
</dbReference>
<evidence type="ECO:0000313" key="1">
    <source>
        <dbReference type="EMBL" id="UTU55174.1"/>
    </source>
</evidence>
<accession>A0AB38TL00</accession>
<keyword evidence="2" id="KW-1185">Reference proteome</keyword>
<reference evidence="1 2" key="1">
    <citation type="journal article" date="2022" name="Microbiol. Resour. Announc.">
        <title>Complete Genome Sequence of Mesorhizobium ciceri Strain R30, a Rhizobium Used as a Commercial Inoculant for Chickpea in Argentina.</title>
        <authorList>
            <person name="Foresto E."/>
            <person name="Revale S."/>
            <person name="Primo E."/>
            <person name="Nievas F."/>
            <person name="Carezzano E."/>
            <person name="Puente M."/>
            <person name="Alzari P."/>
            <person name="Mart M."/>
            <person name="Ben-Assaya M."/>
            <person name="Mornico D."/>
            <person name="Santoro M."/>
            <person name="Mart F."/>
            <person name="Giordano W."/>
            <person name="Bogino P."/>
        </authorList>
    </citation>
    <scope>NUCLEOTIDE SEQUENCE [LARGE SCALE GENOMIC DNA]</scope>
    <source>
        <strain evidence="1 2">R30</strain>
    </source>
</reference>
<dbReference type="InterPro" id="IPR017748">
    <property type="entry name" value="TagF"/>
</dbReference>
<dbReference type="InterPro" id="IPR038225">
    <property type="entry name" value="TagF_sf"/>
</dbReference>